<reference evidence="3 4" key="1">
    <citation type="submission" date="2018-11" db="EMBL/GenBank/DDBJ databases">
        <title>Gordonia insulae sp. nov., isolated from an island soil.</title>
        <authorList>
            <person name="Kim Y.S."/>
            <person name="Kim S.B."/>
        </authorList>
    </citation>
    <scope>NUCLEOTIDE SEQUENCE [LARGE SCALE GENOMIC DNA]</scope>
    <source>
        <strain evidence="3 4">MMS17-SY073</strain>
    </source>
</reference>
<feature type="domain" description="DUF1206" evidence="2">
    <location>
        <begin position="117"/>
        <end position="181"/>
    </location>
</feature>
<dbReference type="InterPro" id="IPR009597">
    <property type="entry name" value="DUF1206"/>
</dbReference>
<feature type="transmembrane region" description="Helical" evidence="1">
    <location>
        <begin position="114"/>
        <end position="133"/>
    </location>
</feature>
<keyword evidence="1" id="KW-0812">Transmembrane</keyword>
<feature type="transmembrane region" description="Helical" evidence="1">
    <location>
        <begin position="69"/>
        <end position="87"/>
    </location>
</feature>
<dbReference type="KEGG" id="gom:D7316_01076"/>
<evidence type="ECO:0000256" key="1">
    <source>
        <dbReference type="SAM" id="Phobius"/>
    </source>
</evidence>
<sequence length="272" mass="27712">MTQNNVAGAVDRATDSAWFERAARAGHVVSGVMHLVIAYIVGRLAFGDAGNADQSGALAIFAESSGGRLLLWVAVVAFAALALWRLAEAVLGGKANDPADRDDGLGGWFDRGKALSLCVIYVAFAYSAARFAIGAGESSGRQNAGLSARLMQSAGGKFVLVIVGLIIIAVGVYHIYKGVTRNFLDDLRTGGGRAVTVTGVVGYAAKGTVLAGAGLLVIVAAVQADPSKATGVDGAVKTLAGLPAGQALLILAAIGIATYGVYSFVMARQARM</sequence>
<feature type="domain" description="DUF1206" evidence="2">
    <location>
        <begin position="25"/>
        <end position="91"/>
    </location>
</feature>
<keyword evidence="4" id="KW-1185">Reference proteome</keyword>
<proteinExistence type="predicted"/>
<evidence type="ECO:0000313" key="3">
    <source>
        <dbReference type="EMBL" id="AZG44490.1"/>
    </source>
</evidence>
<dbReference type="RefSeq" id="WP_124707345.1">
    <property type="nucleotide sequence ID" value="NZ_CP033972.1"/>
</dbReference>
<keyword evidence="1" id="KW-1133">Transmembrane helix</keyword>
<feature type="transmembrane region" description="Helical" evidence="1">
    <location>
        <begin position="247"/>
        <end position="267"/>
    </location>
</feature>
<organism evidence="3 4">
    <name type="scientific">Gordonia insulae</name>
    <dbReference type="NCBI Taxonomy" id="2420509"/>
    <lineage>
        <taxon>Bacteria</taxon>
        <taxon>Bacillati</taxon>
        <taxon>Actinomycetota</taxon>
        <taxon>Actinomycetes</taxon>
        <taxon>Mycobacteriales</taxon>
        <taxon>Gordoniaceae</taxon>
        <taxon>Gordonia</taxon>
    </lineage>
</organism>
<dbReference type="Proteomes" id="UP000271469">
    <property type="component" value="Chromosome"/>
</dbReference>
<gene>
    <name evidence="3" type="ORF">D7316_01076</name>
</gene>
<protein>
    <recommendedName>
        <fullName evidence="2">DUF1206 domain-containing protein</fullName>
    </recommendedName>
</protein>
<evidence type="ECO:0000259" key="2">
    <source>
        <dbReference type="Pfam" id="PF06724"/>
    </source>
</evidence>
<dbReference type="Pfam" id="PF06724">
    <property type="entry name" value="DUF1206"/>
    <property type="match status" value="3"/>
</dbReference>
<feature type="transmembrane region" description="Helical" evidence="1">
    <location>
        <begin position="154"/>
        <end position="176"/>
    </location>
</feature>
<evidence type="ECO:0000313" key="4">
    <source>
        <dbReference type="Proteomes" id="UP000271469"/>
    </source>
</evidence>
<dbReference type="OrthoDB" id="4552598at2"/>
<feature type="domain" description="DUF1206" evidence="2">
    <location>
        <begin position="201"/>
        <end position="268"/>
    </location>
</feature>
<keyword evidence="1" id="KW-0472">Membrane</keyword>
<name>A0A3G8JJV8_9ACTN</name>
<dbReference type="EMBL" id="CP033972">
    <property type="protein sequence ID" value="AZG44490.1"/>
    <property type="molecule type" value="Genomic_DNA"/>
</dbReference>
<dbReference type="AlphaFoldDB" id="A0A3G8JJV8"/>
<accession>A0A3G8JJV8</accession>